<evidence type="ECO:0000313" key="8">
    <source>
        <dbReference type="EMBL" id="SEO33023.1"/>
    </source>
</evidence>
<evidence type="ECO:0000256" key="1">
    <source>
        <dbReference type="ARBA" id="ARBA00009986"/>
    </source>
</evidence>
<keyword evidence="9" id="KW-1185">Reference proteome</keyword>
<evidence type="ECO:0000259" key="7">
    <source>
        <dbReference type="Pfam" id="PF00171"/>
    </source>
</evidence>
<evidence type="ECO:0000256" key="2">
    <source>
        <dbReference type="ARBA" id="ARBA00023002"/>
    </source>
</evidence>
<dbReference type="PANTHER" id="PTHR42804:SF1">
    <property type="entry name" value="ALDEHYDE DEHYDROGENASE-RELATED"/>
    <property type="match status" value="1"/>
</dbReference>
<evidence type="ECO:0000256" key="6">
    <source>
        <dbReference type="RuleBase" id="RU003345"/>
    </source>
</evidence>
<dbReference type="CDD" id="cd07138">
    <property type="entry name" value="ALDH_CddD_SSP0762"/>
    <property type="match status" value="1"/>
</dbReference>
<gene>
    <name evidence="8" type="ORF">SAMN05192574_10793</name>
</gene>
<dbReference type="Gene3D" id="3.40.309.10">
    <property type="entry name" value="Aldehyde Dehydrogenase, Chain A, domain 2"/>
    <property type="match status" value="1"/>
</dbReference>
<reference evidence="9" key="1">
    <citation type="submission" date="2016-10" db="EMBL/GenBank/DDBJ databases">
        <authorList>
            <person name="Varghese N."/>
            <person name="Submissions S."/>
        </authorList>
    </citation>
    <scope>NUCLEOTIDE SEQUENCE [LARGE SCALE GENOMIC DNA]</scope>
    <source>
        <strain evidence="9">Gh-48</strain>
    </source>
</reference>
<dbReference type="InterPro" id="IPR016161">
    <property type="entry name" value="Ald_DH/histidinol_DH"/>
</dbReference>
<name>A0A1H8NUF4_9SPHI</name>
<dbReference type="Gene3D" id="3.40.605.10">
    <property type="entry name" value="Aldehyde Dehydrogenase, Chain A, domain 1"/>
    <property type="match status" value="1"/>
</dbReference>
<dbReference type="Pfam" id="PF00171">
    <property type="entry name" value="Aldedh"/>
    <property type="match status" value="1"/>
</dbReference>
<dbReference type="PROSITE" id="PS00070">
    <property type="entry name" value="ALDEHYDE_DEHYDR_CYS"/>
    <property type="match status" value="1"/>
</dbReference>
<keyword evidence="2 6" id="KW-0560">Oxidoreductase</keyword>
<sequence length="471" mass="50497">MKTIKSVYVNGKFTEPHGSEMVSIVSPLDGKEIAQIVYADEQDTLTAISAAKAALPDYSKSTINERVEYLKNISIEIEKRIDDLIIATTLEYGAPGERAKWANLIAATTFANQAEMLQKYSFSKQVNESTVIMEPVGVAALFTPWNAVAGSIAIKVAAALAAGCTIILKPSEFGSWQAEIIMECIAAAGLPDGVVNMVNGNGAVITKPIMESADVTKISFTGSTLVGKILAKQAVDTMKRVTLELGGKSANILLEDADFTKAIPMALQAGFMNNGQACIAGTRLLVPESKFGEVKDLLIHEAAKFIVGNPSLADVKIGPLASQKQYDRIQQYIQTGISEGAELLVGGLGRPEGLNEGYYVKPTIFVKVNNEMAIAREEIFGPVLSVITYSNEEEAIEIANNSVYGLMAYVSSDNEAHAENVARQLKAGRVLVNTLKHDPMAPFGGYKNSGIGRENGVIGLEEFLEAKTLIK</sequence>
<organism evidence="8 9">
    <name type="scientific">Mucilaginibacter gossypiicola</name>
    <dbReference type="NCBI Taxonomy" id="551995"/>
    <lineage>
        <taxon>Bacteria</taxon>
        <taxon>Pseudomonadati</taxon>
        <taxon>Bacteroidota</taxon>
        <taxon>Sphingobacteriia</taxon>
        <taxon>Sphingobacteriales</taxon>
        <taxon>Sphingobacteriaceae</taxon>
        <taxon>Mucilaginibacter</taxon>
    </lineage>
</organism>
<dbReference type="InterPro" id="IPR016163">
    <property type="entry name" value="Ald_DH_C"/>
</dbReference>
<dbReference type="EMBL" id="FOCL01000007">
    <property type="protein sequence ID" value="SEO33023.1"/>
    <property type="molecule type" value="Genomic_DNA"/>
</dbReference>
<dbReference type="Proteomes" id="UP000198942">
    <property type="component" value="Unassembled WGS sequence"/>
</dbReference>
<dbReference type="FunFam" id="3.40.309.10:FF:000012">
    <property type="entry name" value="Betaine aldehyde dehydrogenase"/>
    <property type="match status" value="1"/>
</dbReference>
<dbReference type="EC" id="1.2.1.3" evidence="3"/>
<dbReference type="InterPro" id="IPR016162">
    <property type="entry name" value="Ald_DH_N"/>
</dbReference>
<dbReference type="PANTHER" id="PTHR42804">
    <property type="entry name" value="ALDEHYDE DEHYDROGENASE"/>
    <property type="match status" value="1"/>
</dbReference>
<dbReference type="InterPro" id="IPR015590">
    <property type="entry name" value="Aldehyde_DH_dom"/>
</dbReference>
<accession>A0A1H8NUF4</accession>
<dbReference type="GO" id="GO:0004029">
    <property type="term" value="F:aldehyde dehydrogenase (NAD+) activity"/>
    <property type="evidence" value="ECO:0007669"/>
    <property type="project" value="UniProtKB-EC"/>
</dbReference>
<evidence type="ECO:0000256" key="3">
    <source>
        <dbReference type="ARBA" id="ARBA00024226"/>
    </source>
</evidence>
<dbReference type="AlphaFoldDB" id="A0A1H8NUF4"/>
<comment type="similarity">
    <text evidence="1 6">Belongs to the aldehyde dehydrogenase family.</text>
</comment>
<dbReference type="STRING" id="551995.SAMN05192574_10793"/>
<dbReference type="PROSITE" id="PS00687">
    <property type="entry name" value="ALDEHYDE_DEHYDR_GLU"/>
    <property type="match status" value="1"/>
</dbReference>
<feature type="active site" evidence="5">
    <location>
        <position position="244"/>
    </location>
</feature>
<evidence type="ECO:0000256" key="4">
    <source>
        <dbReference type="ARBA" id="ARBA00049194"/>
    </source>
</evidence>
<feature type="domain" description="Aldehyde dehydrogenase" evidence="7">
    <location>
        <begin position="15"/>
        <end position="468"/>
    </location>
</feature>
<evidence type="ECO:0000313" key="9">
    <source>
        <dbReference type="Proteomes" id="UP000198942"/>
    </source>
</evidence>
<dbReference type="RefSeq" id="WP_091214173.1">
    <property type="nucleotide sequence ID" value="NZ_FOCL01000007.1"/>
</dbReference>
<dbReference type="SUPFAM" id="SSF53720">
    <property type="entry name" value="ALDH-like"/>
    <property type="match status" value="1"/>
</dbReference>
<protein>
    <recommendedName>
        <fullName evidence="3">aldehyde dehydrogenase (NAD(+))</fullName>
        <ecNumber evidence="3">1.2.1.3</ecNumber>
    </recommendedName>
</protein>
<comment type="catalytic activity">
    <reaction evidence="4">
        <text>an aldehyde + NAD(+) + H2O = a carboxylate + NADH + 2 H(+)</text>
        <dbReference type="Rhea" id="RHEA:16185"/>
        <dbReference type="ChEBI" id="CHEBI:15377"/>
        <dbReference type="ChEBI" id="CHEBI:15378"/>
        <dbReference type="ChEBI" id="CHEBI:17478"/>
        <dbReference type="ChEBI" id="CHEBI:29067"/>
        <dbReference type="ChEBI" id="CHEBI:57540"/>
        <dbReference type="ChEBI" id="CHEBI:57945"/>
        <dbReference type="EC" id="1.2.1.3"/>
    </reaction>
</comment>
<dbReference type="OrthoDB" id="781568at2"/>
<dbReference type="InterPro" id="IPR029510">
    <property type="entry name" value="Ald_DH_CS_GLU"/>
</dbReference>
<evidence type="ECO:0000256" key="5">
    <source>
        <dbReference type="PROSITE-ProRule" id="PRU10007"/>
    </source>
</evidence>
<proteinExistence type="inferred from homology"/>
<dbReference type="InterPro" id="IPR016160">
    <property type="entry name" value="Ald_DH_CS_CYS"/>
</dbReference>